<keyword evidence="2 4" id="KW-0863">Zinc-finger</keyword>
<dbReference type="Gene3D" id="3.30.40.10">
    <property type="entry name" value="Zinc/RING finger domain, C3HC4 (zinc finger)"/>
    <property type="match status" value="1"/>
</dbReference>
<feature type="compositionally biased region" description="Acidic residues" evidence="5">
    <location>
        <begin position="363"/>
        <end position="373"/>
    </location>
</feature>
<dbReference type="GO" id="GO:0005634">
    <property type="term" value="C:nucleus"/>
    <property type="evidence" value="ECO:0007669"/>
    <property type="project" value="TreeGrafter"/>
</dbReference>
<dbReference type="InterPro" id="IPR013083">
    <property type="entry name" value="Znf_RING/FYVE/PHD"/>
</dbReference>
<dbReference type="InterPro" id="IPR018957">
    <property type="entry name" value="Znf_C3HC4_RING-type"/>
</dbReference>
<dbReference type="InterPro" id="IPR001841">
    <property type="entry name" value="Znf_RING"/>
</dbReference>
<dbReference type="GO" id="GO:0008270">
    <property type="term" value="F:zinc ion binding"/>
    <property type="evidence" value="ECO:0007669"/>
    <property type="project" value="UniProtKB-KW"/>
</dbReference>
<keyword evidence="3" id="KW-0862">Zinc</keyword>
<dbReference type="GO" id="GO:0061630">
    <property type="term" value="F:ubiquitin protein ligase activity"/>
    <property type="evidence" value="ECO:0007669"/>
    <property type="project" value="InterPro"/>
</dbReference>
<dbReference type="GO" id="GO:0006301">
    <property type="term" value="P:DNA damage tolerance"/>
    <property type="evidence" value="ECO:0007669"/>
    <property type="project" value="InterPro"/>
</dbReference>
<evidence type="ECO:0000313" key="8">
    <source>
        <dbReference type="Proteomes" id="UP000054342"/>
    </source>
</evidence>
<dbReference type="PANTHER" id="PTHR14134:SF2">
    <property type="entry name" value="E3 UBIQUITIN-PROTEIN LIGASE RAD18"/>
    <property type="match status" value="1"/>
</dbReference>
<feature type="compositionally biased region" description="Acidic residues" evidence="5">
    <location>
        <begin position="334"/>
        <end position="343"/>
    </location>
</feature>
<feature type="region of interest" description="Disordered" evidence="5">
    <location>
        <begin position="190"/>
        <end position="488"/>
    </location>
</feature>
<keyword evidence="1" id="KW-0479">Metal-binding</keyword>
<feature type="compositionally biased region" description="Acidic residues" evidence="5">
    <location>
        <begin position="393"/>
        <end position="415"/>
    </location>
</feature>
<evidence type="ECO:0000256" key="4">
    <source>
        <dbReference type="PROSITE-ProRule" id="PRU00175"/>
    </source>
</evidence>
<dbReference type="GO" id="GO:0006513">
    <property type="term" value="P:protein monoubiquitination"/>
    <property type="evidence" value="ECO:0007669"/>
    <property type="project" value="InterPro"/>
</dbReference>
<evidence type="ECO:0000259" key="6">
    <source>
        <dbReference type="PROSITE" id="PS50089"/>
    </source>
</evidence>
<evidence type="ECO:0000256" key="1">
    <source>
        <dbReference type="ARBA" id="ARBA00022723"/>
    </source>
</evidence>
<feature type="compositionally biased region" description="Polar residues" evidence="5">
    <location>
        <begin position="451"/>
        <end position="465"/>
    </location>
</feature>
<feature type="compositionally biased region" description="Acidic residues" evidence="5">
    <location>
        <begin position="206"/>
        <end position="219"/>
    </location>
</feature>
<dbReference type="Pfam" id="PF00097">
    <property type="entry name" value="zf-C3HC4"/>
    <property type="match status" value="1"/>
</dbReference>
<dbReference type="GO" id="GO:0097505">
    <property type="term" value="C:Rad6-Rad18 complex"/>
    <property type="evidence" value="ECO:0007669"/>
    <property type="project" value="TreeGrafter"/>
</dbReference>
<reference evidence="7 8" key="1">
    <citation type="submission" date="2015-01" db="EMBL/GenBank/DDBJ databases">
        <title>The Genome Sequence of Exophiala xenobiotica CBS118157.</title>
        <authorList>
            <consortium name="The Broad Institute Genomics Platform"/>
            <person name="Cuomo C."/>
            <person name="de Hoog S."/>
            <person name="Gorbushina A."/>
            <person name="Stielow B."/>
            <person name="Teixiera M."/>
            <person name="Abouelleil A."/>
            <person name="Chapman S.B."/>
            <person name="Priest M."/>
            <person name="Young S.K."/>
            <person name="Wortman J."/>
            <person name="Nusbaum C."/>
            <person name="Birren B."/>
        </authorList>
    </citation>
    <scope>NUCLEOTIDE SEQUENCE [LARGE SCALE GENOMIC DNA]</scope>
    <source>
        <strain evidence="7 8">CBS 118157</strain>
    </source>
</reference>
<name>A0A0D2E6V6_9EURO</name>
<dbReference type="EMBL" id="KN847322">
    <property type="protein sequence ID" value="KIW51218.1"/>
    <property type="molecule type" value="Genomic_DNA"/>
</dbReference>
<keyword evidence="8" id="KW-1185">Reference proteome</keyword>
<dbReference type="RefSeq" id="XP_013311802.1">
    <property type="nucleotide sequence ID" value="XM_013456348.1"/>
</dbReference>
<dbReference type="GO" id="GO:0003697">
    <property type="term" value="F:single-stranded DNA binding"/>
    <property type="evidence" value="ECO:0007669"/>
    <property type="project" value="InterPro"/>
</dbReference>
<dbReference type="Proteomes" id="UP000054342">
    <property type="component" value="Unassembled WGS sequence"/>
</dbReference>
<accession>A0A0D2E6V6</accession>
<feature type="domain" description="RING-type" evidence="6">
    <location>
        <begin position="33"/>
        <end position="77"/>
    </location>
</feature>
<dbReference type="PROSITE" id="PS00518">
    <property type="entry name" value="ZF_RING_1"/>
    <property type="match status" value="1"/>
</dbReference>
<dbReference type="GeneID" id="25331868"/>
<dbReference type="HOGENOM" id="CLU_029627_0_0_1"/>
<dbReference type="OrthoDB" id="6105938at2759"/>
<feature type="compositionally biased region" description="Acidic residues" evidence="5">
    <location>
        <begin position="242"/>
        <end position="264"/>
    </location>
</feature>
<protein>
    <recommendedName>
        <fullName evidence="6">RING-type domain-containing protein</fullName>
    </recommendedName>
</protein>
<organism evidence="7 8">
    <name type="scientific">Exophiala xenobiotica</name>
    <dbReference type="NCBI Taxonomy" id="348802"/>
    <lineage>
        <taxon>Eukaryota</taxon>
        <taxon>Fungi</taxon>
        <taxon>Dikarya</taxon>
        <taxon>Ascomycota</taxon>
        <taxon>Pezizomycotina</taxon>
        <taxon>Eurotiomycetes</taxon>
        <taxon>Chaetothyriomycetidae</taxon>
        <taxon>Chaetothyriales</taxon>
        <taxon>Herpotrichiellaceae</taxon>
        <taxon>Exophiala</taxon>
    </lineage>
</organism>
<dbReference type="InterPro" id="IPR017907">
    <property type="entry name" value="Znf_RING_CS"/>
</dbReference>
<dbReference type="SMART" id="SM00184">
    <property type="entry name" value="RING"/>
    <property type="match status" value="1"/>
</dbReference>
<dbReference type="AlphaFoldDB" id="A0A0D2E6V6"/>
<feature type="compositionally biased region" description="Basic and acidic residues" evidence="5">
    <location>
        <begin position="276"/>
        <end position="286"/>
    </location>
</feature>
<dbReference type="SUPFAM" id="SSF57850">
    <property type="entry name" value="RING/U-box"/>
    <property type="match status" value="1"/>
</dbReference>
<evidence type="ECO:0000256" key="3">
    <source>
        <dbReference type="ARBA" id="ARBA00022833"/>
    </source>
</evidence>
<gene>
    <name evidence="7" type="ORF">PV05_09960</name>
</gene>
<feature type="compositionally biased region" description="Basic residues" evidence="5">
    <location>
        <begin position="424"/>
        <end position="438"/>
    </location>
</feature>
<dbReference type="InterPro" id="IPR039577">
    <property type="entry name" value="Rad18"/>
</dbReference>
<sequence length="488" mass="54668">MSANAAPPGAGTDVALLSTFQKHIEDMRSLSLCKICIKPFYEPFILGCGHTYCYSCLASWFGGAQTRKKNKNCPDCRAEVTIQPSPNFLLRDLVHMFIGRAELLPEDETVHEHQQAREDEAVLLAADRAGPGLFKGVFKRPHPAHVFFPWARGILDHEDNVMRCPECHWELEDGQCLQCGFHEYEPGDSDFDSFDGSGGTPHTVDDEFDDDGDELDYEFDVPIGALHPGYDSAATDTSGTDYGEDYDEEDDMDGFIERDDEPINDDARSVSTITLRRLDRESRSRDYSSAAESDDYSEHAADNRYAGTQPEGSDNENYSDGADDQAEVHTNYDETTEASENEDANTFQPTSRYRGRIRRIIISDDEDEEDSSEEIERMLMGRATDGTGGGHEVDEDEDEMLDEEGGDSDASGSDESDIRPPHSAARRMQHLHSQRARRNNFGPYAPHQTHRPSSYGSRTNPSRQQSADRYDRPSHGRRIPVGGGNRHF</sequence>
<evidence type="ECO:0000313" key="7">
    <source>
        <dbReference type="EMBL" id="KIW51218.1"/>
    </source>
</evidence>
<dbReference type="STRING" id="348802.A0A0D2E6V6"/>
<proteinExistence type="predicted"/>
<dbReference type="PROSITE" id="PS50089">
    <property type="entry name" value="ZF_RING_2"/>
    <property type="match status" value="1"/>
</dbReference>
<evidence type="ECO:0000256" key="5">
    <source>
        <dbReference type="SAM" id="MobiDB-lite"/>
    </source>
</evidence>
<dbReference type="PANTHER" id="PTHR14134">
    <property type="entry name" value="E3 UBIQUITIN-PROTEIN LIGASE RAD18"/>
    <property type="match status" value="1"/>
</dbReference>
<evidence type="ECO:0000256" key="2">
    <source>
        <dbReference type="ARBA" id="ARBA00022771"/>
    </source>
</evidence>